<evidence type="ECO:0000313" key="9">
    <source>
        <dbReference type="EMBL" id="MDQ0189297.1"/>
    </source>
</evidence>
<dbReference type="InterPro" id="IPR036388">
    <property type="entry name" value="WH-like_DNA-bd_sf"/>
</dbReference>
<keyword evidence="10" id="KW-1185">Reference proteome</keyword>
<evidence type="ECO:0000256" key="6">
    <source>
        <dbReference type="SAM" id="MobiDB-lite"/>
    </source>
</evidence>
<evidence type="ECO:0000256" key="2">
    <source>
        <dbReference type="ARBA" id="ARBA00009695"/>
    </source>
</evidence>
<dbReference type="Pfam" id="PF21981">
    <property type="entry name" value="RecX_HTH3"/>
    <property type="match status" value="1"/>
</dbReference>
<accession>A0ABT9XG76</accession>
<dbReference type="PANTHER" id="PTHR33602:SF1">
    <property type="entry name" value="REGULATORY PROTEIN RECX FAMILY PROTEIN"/>
    <property type="match status" value="1"/>
</dbReference>
<dbReference type="PANTHER" id="PTHR33602">
    <property type="entry name" value="REGULATORY PROTEIN RECX FAMILY PROTEIN"/>
    <property type="match status" value="1"/>
</dbReference>
<comment type="function">
    <text evidence="5">Modulates RecA activity.</text>
</comment>
<protein>
    <recommendedName>
        <fullName evidence="3 5">Regulatory protein RecX</fullName>
    </recommendedName>
</protein>
<feature type="region of interest" description="Disordered" evidence="6">
    <location>
        <begin position="218"/>
        <end position="242"/>
    </location>
</feature>
<evidence type="ECO:0000259" key="8">
    <source>
        <dbReference type="Pfam" id="PF21982"/>
    </source>
</evidence>
<gene>
    <name evidence="5" type="primary">recX</name>
    <name evidence="9" type="ORF">J2S03_001117</name>
</gene>
<dbReference type="InterPro" id="IPR053925">
    <property type="entry name" value="RecX_HTH_3rd"/>
</dbReference>
<proteinExistence type="inferred from homology"/>
<dbReference type="HAMAP" id="MF_01114">
    <property type="entry name" value="RecX"/>
    <property type="match status" value="1"/>
</dbReference>
<comment type="subcellular location">
    <subcellularLocation>
        <location evidence="1 5">Cytoplasm</location>
    </subcellularLocation>
</comment>
<reference evidence="9 10" key="1">
    <citation type="submission" date="2023-07" db="EMBL/GenBank/DDBJ databases">
        <title>Genomic Encyclopedia of Type Strains, Phase IV (KMG-IV): sequencing the most valuable type-strain genomes for metagenomic binning, comparative biology and taxonomic classification.</title>
        <authorList>
            <person name="Goeker M."/>
        </authorList>
    </citation>
    <scope>NUCLEOTIDE SEQUENCE [LARGE SCALE GENOMIC DNA]</scope>
    <source>
        <strain evidence="9 10">DSM 4006</strain>
    </source>
</reference>
<sequence>MRTEPNDEICGYEPVRGKPDWVRVSFRTRAPVDIPVSAWTDLSLKVGRPVNDTLYAAILYQANLATAIDVALRYLRFRPRTVHEVQRHLAAKQVPSGLIQPVVDHLMGLELLGDKTYASAFHEAKRETWSRAQIQWKLRQRGVSPEVARSVVDVEHAREQEYETALRLAEKRWRLLQQRPSTSQHGGTSRQKLAAYLQRRGFPATVVRQVVRNIAQETQSNHEPGFPDEVSVAWDEEMDVED</sequence>
<evidence type="ECO:0000256" key="5">
    <source>
        <dbReference type="HAMAP-Rule" id="MF_01114"/>
    </source>
</evidence>
<organism evidence="9 10">
    <name type="scientific">Alicyclobacillus cycloheptanicus</name>
    <dbReference type="NCBI Taxonomy" id="1457"/>
    <lineage>
        <taxon>Bacteria</taxon>
        <taxon>Bacillati</taxon>
        <taxon>Bacillota</taxon>
        <taxon>Bacilli</taxon>
        <taxon>Bacillales</taxon>
        <taxon>Alicyclobacillaceae</taxon>
        <taxon>Alicyclobacillus</taxon>
    </lineage>
</organism>
<evidence type="ECO:0000256" key="3">
    <source>
        <dbReference type="ARBA" id="ARBA00018111"/>
    </source>
</evidence>
<comment type="similarity">
    <text evidence="2 5">Belongs to the RecX family.</text>
</comment>
<dbReference type="InterPro" id="IPR053926">
    <property type="entry name" value="RecX_HTH_1st"/>
</dbReference>
<dbReference type="Proteomes" id="UP001232973">
    <property type="component" value="Unassembled WGS sequence"/>
</dbReference>
<evidence type="ECO:0000313" key="10">
    <source>
        <dbReference type="Proteomes" id="UP001232973"/>
    </source>
</evidence>
<dbReference type="EMBL" id="JAUSTP010000006">
    <property type="protein sequence ID" value="MDQ0189297.1"/>
    <property type="molecule type" value="Genomic_DNA"/>
</dbReference>
<feature type="domain" description="RecX first three-helical" evidence="8">
    <location>
        <begin position="67"/>
        <end position="106"/>
    </location>
</feature>
<evidence type="ECO:0000256" key="1">
    <source>
        <dbReference type="ARBA" id="ARBA00004496"/>
    </source>
</evidence>
<keyword evidence="4 5" id="KW-0963">Cytoplasm</keyword>
<dbReference type="Pfam" id="PF21982">
    <property type="entry name" value="RecX_HTH1"/>
    <property type="match status" value="1"/>
</dbReference>
<dbReference type="InterPro" id="IPR003783">
    <property type="entry name" value="Regulatory_RecX"/>
</dbReference>
<dbReference type="RefSeq" id="WP_274456062.1">
    <property type="nucleotide sequence ID" value="NZ_CP067097.1"/>
</dbReference>
<name>A0ABT9XG76_9BACL</name>
<evidence type="ECO:0000256" key="4">
    <source>
        <dbReference type="ARBA" id="ARBA00022490"/>
    </source>
</evidence>
<dbReference type="Gene3D" id="1.10.10.10">
    <property type="entry name" value="Winged helix-like DNA-binding domain superfamily/Winged helix DNA-binding domain"/>
    <property type="match status" value="2"/>
</dbReference>
<comment type="caution">
    <text evidence="9">The sequence shown here is derived from an EMBL/GenBank/DDBJ whole genome shotgun (WGS) entry which is preliminary data.</text>
</comment>
<feature type="domain" description="RecX third three-helical" evidence="7">
    <location>
        <begin position="159"/>
        <end position="211"/>
    </location>
</feature>
<evidence type="ECO:0000259" key="7">
    <source>
        <dbReference type="Pfam" id="PF21981"/>
    </source>
</evidence>